<evidence type="ECO:0000313" key="1">
    <source>
        <dbReference type="EMBL" id="MBQ0854827.1"/>
    </source>
</evidence>
<sequence>MTPPPSSAPPPHRILLVLIALLTGLTVAFAAALVAGVMHTEPLDVVKCAGGTFIAVTLLVLEILRALRS</sequence>
<gene>
    <name evidence="1" type="ORF">J8N05_42455</name>
</gene>
<dbReference type="AlphaFoldDB" id="A0A940Y825"/>
<evidence type="ECO:0000313" key="2">
    <source>
        <dbReference type="Proteomes" id="UP000677413"/>
    </source>
</evidence>
<reference evidence="1 2" key="1">
    <citation type="submission" date="2021-04" db="EMBL/GenBank/DDBJ databases">
        <authorList>
            <person name="Tang X."/>
            <person name="Zhou X."/>
            <person name="Chen X."/>
            <person name="Cernava T."/>
            <person name="Zhang C."/>
        </authorList>
    </citation>
    <scope>NUCLEOTIDE SEQUENCE [LARGE SCALE GENOMIC DNA]</scope>
    <source>
        <strain evidence="1 2">BH-SS-21</strain>
    </source>
</reference>
<dbReference type="EMBL" id="JAGPYQ010000002">
    <property type="protein sequence ID" value="MBQ0854827.1"/>
    <property type="molecule type" value="Genomic_DNA"/>
</dbReference>
<comment type="caution">
    <text evidence="1">The sequence shown here is derived from an EMBL/GenBank/DDBJ whole genome shotgun (WGS) entry which is preliminary data.</text>
</comment>
<name>A0A940Y825_9ACTN</name>
<accession>A0A940Y825</accession>
<protein>
    <submittedName>
        <fullName evidence="1">Uncharacterized protein</fullName>
    </submittedName>
</protein>
<keyword evidence="2" id="KW-1185">Reference proteome</keyword>
<proteinExistence type="predicted"/>
<dbReference type="Proteomes" id="UP000677413">
    <property type="component" value="Unassembled WGS sequence"/>
</dbReference>
<organism evidence="1 2">
    <name type="scientific">Streptomyces liliiviolaceus</name>
    <dbReference type="NCBI Taxonomy" id="2823109"/>
    <lineage>
        <taxon>Bacteria</taxon>
        <taxon>Bacillati</taxon>
        <taxon>Actinomycetota</taxon>
        <taxon>Actinomycetes</taxon>
        <taxon>Kitasatosporales</taxon>
        <taxon>Streptomycetaceae</taxon>
        <taxon>Streptomyces</taxon>
    </lineage>
</organism>